<gene>
    <name evidence="8" type="ORF">Y958_02425</name>
</gene>
<dbReference type="Gene3D" id="1.10.490.10">
    <property type="entry name" value="Globins"/>
    <property type="match status" value="1"/>
</dbReference>
<dbReference type="Pfam" id="PF00015">
    <property type="entry name" value="MCPsignal"/>
    <property type="match status" value="1"/>
</dbReference>
<evidence type="ECO:0000256" key="4">
    <source>
        <dbReference type="ARBA" id="ARBA00029447"/>
    </source>
</evidence>
<dbReference type="SUPFAM" id="SSF58104">
    <property type="entry name" value="Methyl-accepting chemotaxis protein (MCP) signaling domain"/>
    <property type="match status" value="1"/>
</dbReference>
<dbReference type="EMBL" id="CP022110">
    <property type="protein sequence ID" value="ASG19812.1"/>
    <property type="molecule type" value="Genomic_DNA"/>
</dbReference>
<dbReference type="CDD" id="cd01068">
    <property type="entry name" value="globin_sensor"/>
    <property type="match status" value="1"/>
</dbReference>
<feature type="domain" description="Methyl-accepting transducer" evidence="6">
    <location>
        <begin position="264"/>
        <end position="493"/>
    </location>
</feature>
<comment type="similarity">
    <text evidence="4">Belongs to the methyl-accepting chemotaxis (MCP) protein family.</text>
</comment>
<reference evidence="8 9" key="1">
    <citation type="submission" date="2017-06" db="EMBL/GenBank/DDBJ databases">
        <title>Complete genome sequence of Nitrospirillum amazonense strain CBAmC, an endophytic nitrogen-fixing and plant growth-promoting bacterium, isolated from sugarcane.</title>
        <authorList>
            <person name="Schwab S."/>
            <person name="dos Santos Teixeira K.R."/>
            <person name="Simoes Araujo J.L."/>
            <person name="Soares Vidal M."/>
            <person name="Borges de Freitas H.R."/>
            <person name="Rivello Crivelaro A.L."/>
            <person name="Bueno de Camargo Nunes A."/>
            <person name="dos Santos C.M."/>
            <person name="Palmeira da Silva Rosa D."/>
            <person name="da Silva Padilha D."/>
            <person name="da Silva E."/>
            <person name="Araujo Terra L."/>
            <person name="Soares Mendes V."/>
            <person name="Farinelli L."/>
            <person name="Magalhaes Cruz L."/>
            <person name="Baldani J.I."/>
        </authorList>
    </citation>
    <scope>NUCLEOTIDE SEQUENCE [LARGE SCALE GENOMIC DNA]</scope>
    <source>
        <strain evidence="8 9">CBAmC</strain>
    </source>
</reference>
<evidence type="ECO:0000259" key="6">
    <source>
        <dbReference type="PROSITE" id="PS50111"/>
    </source>
</evidence>
<dbReference type="PRINTS" id="PR00260">
    <property type="entry name" value="CHEMTRNSDUCR"/>
</dbReference>
<dbReference type="GO" id="GO:0004888">
    <property type="term" value="F:transmembrane signaling receptor activity"/>
    <property type="evidence" value="ECO:0007669"/>
    <property type="project" value="InterPro"/>
</dbReference>
<dbReference type="InterPro" id="IPR000727">
    <property type="entry name" value="T_SNARE_dom"/>
</dbReference>
<dbReference type="PANTHER" id="PTHR32089">
    <property type="entry name" value="METHYL-ACCEPTING CHEMOTAXIS PROTEIN MCPB"/>
    <property type="match status" value="1"/>
</dbReference>
<dbReference type="GO" id="GO:0007165">
    <property type="term" value="P:signal transduction"/>
    <property type="evidence" value="ECO:0007669"/>
    <property type="project" value="UniProtKB-KW"/>
</dbReference>
<dbReference type="InterPro" id="IPR044398">
    <property type="entry name" value="Globin-sensor_dom"/>
</dbReference>
<dbReference type="PROSITE" id="PS50192">
    <property type="entry name" value="T_SNARE"/>
    <property type="match status" value="1"/>
</dbReference>
<dbReference type="InterPro" id="IPR039379">
    <property type="entry name" value="Protoglobin_sensor_dom"/>
</dbReference>
<dbReference type="InterPro" id="IPR004090">
    <property type="entry name" value="Chemotax_Me-accpt_rcpt"/>
</dbReference>
<evidence type="ECO:0000256" key="3">
    <source>
        <dbReference type="ARBA" id="ARBA00023224"/>
    </source>
</evidence>
<keyword evidence="2" id="KW-0472">Membrane</keyword>
<evidence type="ECO:0000259" key="7">
    <source>
        <dbReference type="PROSITE" id="PS50192"/>
    </source>
</evidence>
<dbReference type="Proteomes" id="UP000197153">
    <property type="component" value="Chromosome 1"/>
</dbReference>
<dbReference type="PROSITE" id="PS50111">
    <property type="entry name" value="CHEMOTAXIS_TRANSDUC_2"/>
    <property type="match status" value="1"/>
</dbReference>
<feature type="domain" description="T-SNARE coiled-coil homology" evidence="7">
    <location>
        <begin position="409"/>
        <end position="471"/>
    </location>
</feature>
<dbReference type="Pfam" id="PF11563">
    <property type="entry name" value="Protoglobin"/>
    <property type="match status" value="1"/>
</dbReference>
<evidence type="ECO:0000256" key="2">
    <source>
        <dbReference type="ARBA" id="ARBA00022519"/>
    </source>
</evidence>
<dbReference type="KEGG" id="nao:Y958_02425"/>
<dbReference type="GO" id="GO:0006935">
    <property type="term" value="P:chemotaxis"/>
    <property type="evidence" value="ECO:0007669"/>
    <property type="project" value="InterPro"/>
</dbReference>
<name>A0A248JM61_9PROT</name>
<organism evidence="8 9">
    <name type="scientific">Nitrospirillum viridazoti CBAmc</name>
    <dbReference type="NCBI Taxonomy" id="1441467"/>
    <lineage>
        <taxon>Bacteria</taxon>
        <taxon>Pseudomonadati</taxon>
        <taxon>Pseudomonadota</taxon>
        <taxon>Alphaproteobacteria</taxon>
        <taxon>Rhodospirillales</taxon>
        <taxon>Azospirillaceae</taxon>
        <taxon>Nitrospirillum</taxon>
        <taxon>Nitrospirillum viridazoti</taxon>
    </lineage>
</organism>
<dbReference type="GO" id="GO:0005886">
    <property type="term" value="C:plasma membrane"/>
    <property type="evidence" value="ECO:0007669"/>
    <property type="project" value="UniProtKB-SubCell"/>
</dbReference>
<evidence type="ECO:0000256" key="5">
    <source>
        <dbReference type="PROSITE-ProRule" id="PRU00284"/>
    </source>
</evidence>
<evidence type="ECO:0000313" key="8">
    <source>
        <dbReference type="EMBL" id="ASG19812.1"/>
    </source>
</evidence>
<keyword evidence="2" id="KW-1003">Cell membrane</keyword>
<protein>
    <submittedName>
        <fullName evidence="8">Chemotaxis protein</fullName>
    </submittedName>
</protein>
<evidence type="ECO:0000256" key="1">
    <source>
        <dbReference type="ARBA" id="ARBA00004429"/>
    </source>
</evidence>
<accession>A0A248JM61</accession>
<dbReference type="GO" id="GO:0020037">
    <property type="term" value="F:heme binding"/>
    <property type="evidence" value="ECO:0007669"/>
    <property type="project" value="InterPro"/>
</dbReference>
<dbReference type="InterPro" id="IPR012292">
    <property type="entry name" value="Globin/Proto"/>
</dbReference>
<keyword evidence="3 5" id="KW-0807">Transducer</keyword>
<dbReference type="AlphaFoldDB" id="A0A248JM61"/>
<dbReference type="InterPro" id="IPR004089">
    <property type="entry name" value="MCPsignal_dom"/>
</dbReference>
<comment type="subcellular location">
    <subcellularLocation>
        <location evidence="1">Cell inner membrane</location>
        <topology evidence="1">Multi-pass membrane protein</topology>
    </subcellularLocation>
</comment>
<dbReference type="Gene3D" id="1.10.287.950">
    <property type="entry name" value="Methyl-accepting chemotaxis protein"/>
    <property type="match status" value="1"/>
</dbReference>
<dbReference type="SUPFAM" id="SSF46458">
    <property type="entry name" value="Globin-like"/>
    <property type="match status" value="1"/>
</dbReference>
<dbReference type="PANTHER" id="PTHR32089:SF112">
    <property type="entry name" value="LYSOZYME-LIKE PROTEIN-RELATED"/>
    <property type="match status" value="1"/>
</dbReference>
<dbReference type="InterPro" id="IPR009050">
    <property type="entry name" value="Globin-like_sf"/>
</dbReference>
<keyword evidence="9" id="KW-1185">Reference proteome</keyword>
<dbReference type="SMART" id="SM00283">
    <property type="entry name" value="MA"/>
    <property type="match status" value="1"/>
</dbReference>
<sequence>MPPVAAKRPRLIYISYYCQKVRVGPGPQLSLRMIHQPRTILTWPHAVPQRRRYDQEKIMTAGDDSMQRQFQERLAFLEIDAATRDALRGLRPHVERELPAILDRFYARLRNQPEIFKLFGGDKHLSHVKDMQMRHWAAIVTGTFDATYLDSVIRVGRAHNRLGLEPRWYIGGYAFITGELLAMVTRMDRRGPFAWLRPRLDVARLQQALLRAVMLDMDLAISVYIEEGRKDRQRVLESLAQNFTDTMAGVIDGIGGAVGGLRQDASLLTQAADQSLAESTQADTAAGSAASNVQSVASATEELSASITEISARVVQSNKISAQAMETTRRTDGAVRGLVAAAARIGDVLSLINTIASQTNLLALNATIEAARAGEAGKGFAVVAGEVKTLATQTAKATEEISAQVSAIRQVSEEAVSAISQIGSVIAGMDEIATSIASAVEEQSSATREIARSIAQAATGTASVSANISHVTDAARQTGAAAGRLSQSSGDLGLQAQRLREGAQTFAARLRESA</sequence>
<proteinExistence type="inferred from homology"/>
<evidence type="ECO:0000313" key="9">
    <source>
        <dbReference type="Proteomes" id="UP000197153"/>
    </source>
</evidence>
<keyword evidence="2" id="KW-0997">Cell inner membrane</keyword>
<dbReference type="GO" id="GO:0019825">
    <property type="term" value="F:oxygen binding"/>
    <property type="evidence" value="ECO:0007669"/>
    <property type="project" value="InterPro"/>
</dbReference>